<evidence type="ECO:0000256" key="6">
    <source>
        <dbReference type="PROSITE-ProRule" id="PRU00339"/>
    </source>
</evidence>
<gene>
    <name evidence="9" type="ORF">C8D88_101240</name>
</gene>
<comment type="caution">
    <text evidence="9">The sequence shown here is derived from an EMBL/GenBank/DDBJ whole genome shotgun (WGS) entry which is preliminary data.</text>
</comment>
<dbReference type="GO" id="GO:0000160">
    <property type="term" value="P:phosphorelay signal transduction system"/>
    <property type="evidence" value="ECO:0007669"/>
    <property type="project" value="InterPro"/>
</dbReference>
<dbReference type="SMART" id="SM01043">
    <property type="entry name" value="BTAD"/>
    <property type="match status" value="1"/>
</dbReference>
<dbReference type="GO" id="GO:0043531">
    <property type="term" value="F:ADP binding"/>
    <property type="evidence" value="ECO:0007669"/>
    <property type="project" value="InterPro"/>
</dbReference>
<dbReference type="EMBL" id="QGHB01000001">
    <property type="protein sequence ID" value="PWK90228.1"/>
    <property type="molecule type" value="Genomic_DNA"/>
</dbReference>
<dbReference type="InterPro" id="IPR002182">
    <property type="entry name" value="NB-ARC"/>
</dbReference>
<dbReference type="Gene3D" id="1.10.8.430">
    <property type="entry name" value="Helical domain of apoptotic protease-activating factors"/>
    <property type="match status" value="1"/>
</dbReference>
<protein>
    <submittedName>
        <fullName evidence="9">DNA-binding SARP family transcriptional activator</fullName>
    </submittedName>
</protein>
<name>A0A316IIV1_9PSEU</name>
<dbReference type="Pfam" id="PF03704">
    <property type="entry name" value="BTAD"/>
    <property type="match status" value="1"/>
</dbReference>
<evidence type="ECO:0000256" key="2">
    <source>
        <dbReference type="ARBA" id="ARBA00022737"/>
    </source>
</evidence>
<evidence type="ECO:0000256" key="4">
    <source>
        <dbReference type="ARBA" id="ARBA00023125"/>
    </source>
</evidence>
<dbReference type="Gene3D" id="1.10.10.10">
    <property type="entry name" value="Winged helix-like DNA-binding domain superfamily/Winged helix DNA-binding domain"/>
    <property type="match status" value="1"/>
</dbReference>
<dbReference type="SUPFAM" id="SSF48452">
    <property type="entry name" value="TPR-like"/>
    <property type="match status" value="3"/>
</dbReference>
<evidence type="ECO:0000256" key="1">
    <source>
        <dbReference type="ARBA" id="ARBA00005820"/>
    </source>
</evidence>
<dbReference type="Pfam" id="PF00931">
    <property type="entry name" value="NB-ARC"/>
    <property type="match status" value="1"/>
</dbReference>
<keyword evidence="4 7" id="KW-0238">DNA-binding</keyword>
<evidence type="ECO:0000256" key="3">
    <source>
        <dbReference type="ARBA" id="ARBA00023015"/>
    </source>
</evidence>
<dbReference type="InterPro" id="IPR051677">
    <property type="entry name" value="AfsR-DnrI-RedD_regulator"/>
</dbReference>
<evidence type="ECO:0000313" key="10">
    <source>
        <dbReference type="Proteomes" id="UP000246005"/>
    </source>
</evidence>
<dbReference type="InterPro" id="IPR011990">
    <property type="entry name" value="TPR-like_helical_dom_sf"/>
</dbReference>
<dbReference type="Pfam" id="PF00486">
    <property type="entry name" value="Trans_reg_C"/>
    <property type="match status" value="1"/>
</dbReference>
<dbReference type="Pfam" id="PF13424">
    <property type="entry name" value="TPR_12"/>
    <property type="match status" value="1"/>
</dbReference>
<dbReference type="SMART" id="SM00028">
    <property type="entry name" value="TPR"/>
    <property type="match status" value="5"/>
</dbReference>
<keyword evidence="6" id="KW-0802">TPR repeat</keyword>
<accession>A0A316IIV1</accession>
<dbReference type="PANTHER" id="PTHR35807:SF1">
    <property type="entry name" value="TRANSCRIPTIONAL REGULATOR REDD"/>
    <property type="match status" value="1"/>
</dbReference>
<evidence type="ECO:0000259" key="8">
    <source>
        <dbReference type="PROSITE" id="PS51755"/>
    </source>
</evidence>
<feature type="DNA-binding region" description="OmpR/PhoB-type" evidence="7">
    <location>
        <begin position="1"/>
        <end position="89"/>
    </location>
</feature>
<dbReference type="PRINTS" id="PR00364">
    <property type="entry name" value="DISEASERSIST"/>
</dbReference>
<dbReference type="Pfam" id="PF13176">
    <property type="entry name" value="TPR_7"/>
    <property type="match status" value="1"/>
</dbReference>
<dbReference type="SUPFAM" id="SSF46894">
    <property type="entry name" value="C-terminal effector domain of the bipartite response regulators"/>
    <property type="match status" value="1"/>
</dbReference>
<dbReference type="Gene3D" id="1.25.40.10">
    <property type="entry name" value="Tetratricopeptide repeat domain"/>
    <property type="match status" value="3"/>
</dbReference>
<dbReference type="GO" id="GO:0003677">
    <property type="term" value="F:DNA binding"/>
    <property type="evidence" value="ECO:0007669"/>
    <property type="project" value="UniProtKB-UniRule"/>
</dbReference>
<dbReference type="InterPro" id="IPR027417">
    <property type="entry name" value="P-loop_NTPase"/>
</dbReference>
<organism evidence="9 10">
    <name type="scientific">Lentzea atacamensis</name>
    <dbReference type="NCBI Taxonomy" id="531938"/>
    <lineage>
        <taxon>Bacteria</taxon>
        <taxon>Bacillati</taxon>
        <taxon>Actinomycetota</taxon>
        <taxon>Actinomycetes</taxon>
        <taxon>Pseudonocardiales</taxon>
        <taxon>Pseudonocardiaceae</taxon>
        <taxon>Lentzea</taxon>
    </lineage>
</organism>
<dbReference type="InterPro" id="IPR016032">
    <property type="entry name" value="Sig_transdc_resp-reg_C-effctor"/>
</dbReference>
<dbReference type="SMART" id="SM00382">
    <property type="entry name" value="AAA"/>
    <property type="match status" value="1"/>
</dbReference>
<proteinExistence type="inferred from homology"/>
<keyword evidence="5" id="KW-0804">Transcription</keyword>
<dbReference type="SUPFAM" id="SSF52540">
    <property type="entry name" value="P-loop containing nucleoside triphosphate hydrolases"/>
    <property type="match status" value="1"/>
</dbReference>
<dbReference type="Proteomes" id="UP000246005">
    <property type="component" value="Unassembled WGS sequence"/>
</dbReference>
<dbReference type="InterPro" id="IPR005158">
    <property type="entry name" value="BTAD"/>
</dbReference>
<dbReference type="CDD" id="cd15831">
    <property type="entry name" value="BTAD"/>
    <property type="match status" value="1"/>
</dbReference>
<dbReference type="PROSITE" id="PS50005">
    <property type="entry name" value="TPR"/>
    <property type="match status" value="1"/>
</dbReference>
<dbReference type="InterPro" id="IPR003593">
    <property type="entry name" value="AAA+_ATPase"/>
</dbReference>
<dbReference type="PANTHER" id="PTHR35807">
    <property type="entry name" value="TRANSCRIPTIONAL REGULATOR REDD-RELATED"/>
    <property type="match status" value="1"/>
</dbReference>
<dbReference type="InterPro" id="IPR001867">
    <property type="entry name" value="OmpR/PhoB-type_DNA-bd"/>
</dbReference>
<keyword evidence="2" id="KW-0677">Repeat</keyword>
<dbReference type="AlphaFoldDB" id="A0A316IIV1"/>
<dbReference type="GO" id="GO:0006355">
    <property type="term" value="P:regulation of DNA-templated transcription"/>
    <property type="evidence" value="ECO:0007669"/>
    <property type="project" value="InterPro"/>
</dbReference>
<reference evidence="9 10" key="1">
    <citation type="submission" date="2018-05" db="EMBL/GenBank/DDBJ databases">
        <title>Genomic Encyclopedia of Type Strains, Phase IV (KMG-IV): sequencing the most valuable type-strain genomes for metagenomic binning, comparative biology and taxonomic classification.</title>
        <authorList>
            <person name="Goeker M."/>
        </authorList>
    </citation>
    <scope>NUCLEOTIDE SEQUENCE [LARGE SCALE GENOMIC DNA]</scope>
    <source>
        <strain evidence="9 10">DSM 45480</strain>
    </source>
</reference>
<feature type="repeat" description="TPR" evidence="6">
    <location>
        <begin position="811"/>
        <end position="844"/>
    </location>
</feature>
<evidence type="ECO:0000256" key="7">
    <source>
        <dbReference type="PROSITE-ProRule" id="PRU01091"/>
    </source>
</evidence>
<dbReference type="InterPro" id="IPR042197">
    <property type="entry name" value="Apaf_helical"/>
</dbReference>
<dbReference type="InterPro" id="IPR036388">
    <property type="entry name" value="WH-like_DNA-bd_sf"/>
</dbReference>
<evidence type="ECO:0000256" key="5">
    <source>
        <dbReference type="ARBA" id="ARBA00023163"/>
    </source>
</evidence>
<dbReference type="Gene3D" id="3.40.50.300">
    <property type="entry name" value="P-loop containing nucleotide triphosphate hydrolases"/>
    <property type="match status" value="1"/>
</dbReference>
<evidence type="ECO:0000313" key="9">
    <source>
        <dbReference type="EMBL" id="PWK90228.1"/>
    </source>
</evidence>
<dbReference type="InterPro" id="IPR019734">
    <property type="entry name" value="TPR_rpt"/>
</dbReference>
<comment type="similarity">
    <text evidence="1">Belongs to the AfsR/DnrI/RedD regulatory family.</text>
</comment>
<dbReference type="SMART" id="SM00862">
    <property type="entry name" value="Trans_reg_C"/>
    <property type="match status" value="1"/>
</dbReference>
<dbReference type="PROSITE" id="PS51755">
    <property type="entry name" value="OMPR_PHOB"/>
    <property type="match status" value="1"/>
</dbReference>
<keyword evidence="3" id="KW-0805">Transcription regulation</keyword>
<sequence>MLGQIEAAGPLGPVALVGARQRTVLGALALRVGTVLPFTRLVDVLWGDDPPRTGIKTLHSHVARIRRALAGAGLSDVLLTREPGYLLTGVDVDARRFEELVRAGRGERSPQRAAALLRDALALWRGDAFADAPPTGWALREVERLHELRSAALEDLWDAELRDGNHEQALVELPALLAVNPTSERLTRLHMLALYRSGRHTDALDAFQRLRRLLAEELGVDPGPELVELNTAILRRDVSLDQPVTRVPAELPARVGHFTGRGDVLAGLDRILDGDLPVVVISGPAGMGKTSLAVEWGHRIADRFPGGRLFLDLRGHDDEQALSGAQALAHVLRVLGLPEDHIPVDEGERAALYRTLVHDRRCVIVLDNAGDVRDVVPLVPGGGASLLVVTTRRSPAALAARHAVHPVLLDALAHDESLALLRAVAGEQRVAAEPEAADRLVELCGGMPLALRIAAARLLGSPHQRIAALVAELTEARLDGLAVEGDSRTVRAVIDSAYRPLAEEPAQVFRRAAVAPGPTFSSWLISALAETESVAVSLASLATAHLVTEVESQRFRFHDLIREYARSRLTDDERAEAAARVLDWYTQAAHEVNLVANPARDLVRPLIRYPWSKPPFPSERHAALTFLDGERENLLPVVQFAREQRDFTATWQLTYLLTSFYEATGHWHERVEMCQVAVGAAAELGDRAAEAEMLRALGVALFMTRRLPEAIEANHEALAIVREIGDLASEGHVHNNIANALAELRRFDEAVQSHQRATECCARAGNPLGRALSQRNLGHTYIRMGAPEASLEPLGDALEAFRELGNTRLEAGTLNVLGEAHLRRGEPDLALRELERALDLSREIGDRWLEWAVLADMGRAHLDRDGHGVAFFDQALAISREMDDRHGVAVVLGLLGRAYLRVGDLDAAAGALTAALAERSRVPDAFEEAHVHRDLGVLAGRRGDRAAARRHRDRASSLYLQVGATAEAAAIDRT</sequence>
<feature type="domain" description="OmpR/PhoB-type" evidence="8">
    <location>
        <begin position="1"/>
        <end position="89"/>
    </location>
</feature>